<proteinExistence type="predicted"/>
<reference evidence="1" key="1">
    <citation type="submission" date="2021-08" db="EMBL/GenBank/DDBJ databases">
        <title>Novel anaerobic bacterium isolated from sea squirt in East Sea, Republic of Korea.</title>
        <authorList>
            <person name="Nguyen T.H."/>
            <person name="Li Z."/>
            <person name="Lee Y.-J."/>
            <person name="Ko J."/>
            <person name="Kim S.-G."/>
        </authorList>
    </citation>
    <scope>NUCLEOTIDE SEQUENCE</scope>
    <source>
        <strain evidence="1">KCTC 25031</strain>
    </source>
</reference>
<evidence type="ECO:0000313" key="2">
    <source>
        <dbReference type="Proteomes" id="UP000826212"/>
    </source>
</evidence>
<evidence type="ECO:0000313" key="1">
    <source>
        <dbReference type="EMBL" id="QZE14791.1"/>
    </source>
</evidence>
<dbReference type="Proteomes" id="UP000826212">
    <property type="component" value="Chromosome"/>
</dbReference>
<gene>
    <name evidence="1" type="ORF">K4L44_02720</name>
</gene>
<organism evidence="1 2">
    <name type="scientific">Halosquirtibacter laminarini</name>
    <dbReference type="NCBI Taxonomy" id="3374600"/>
    <lineage>
        <taxon>Bacteria</taxon>
        <taxon>Pseudomonadati</taxon>
        <taxon>Bacteroidota</taxon>
        <taxon>Bacteroidia</taxon>
        <taxon>Marinilabiliales</taxon>
        <taxon>Prolixibacteraceae</taxon>
        <taxon>Halosquirtibacter</taxon>
    </lineage>
</organism>
<protein>
    <submittedName>
        <fullName evidence="1">Uncharacterized protein</fullName>
    </submittedName>
</protein>
<accession>A0AC61NLE9</accession>
<keyword evidence="2" id="KW-1185">Reference proteome</keyword>
<name>A0AC61NLE9_9BACT</name>
<dbReference type="EMBL" id="CP081303">
    <property type="protein sequence ID" value="QZE14791.1"/>
    <property type="molecule type" value="Genomic_DNA"/>
</dbReference>
<sequence length="81" mass="9563">MNSYSDFDSGKERKGHLYDIKPRKLVSVNVDYKQTGVGGYDSWGAWPRACYRLTKKHYEYSFYLCPIRSGEDPFDKSSYRF</sequence>